<evidence type="ECO:0000256" key="2">
    <source>
        <dbReference type="SAM" id="SignalP"/>
    </source>
</evidence>
<accession>A0A163C873</accession>
<dbReference type="Proteomes" id="UP000076715">
    <property type="component" value="Unassembled WGS sequence"/>
</dbReference>
<keyword evidence="4" id="KW-1185">Reference proteome</keyword>
<comment type="caution">
    <text evidence="3">The sequence shown here is derived from an EMBL/GenBank/DDBJ whole genome shotgun (WGS) entry which is preliminary data.</text>
</comment>
<protein>
    <recommendedName>
        <fullName evidence="5">Peptidase S74 domain-containing protein</fullName>
    </recommendedName>
</protein>
<feature type="signal peptide" evidence="2">
    <location>
        <begin position="1"/>
        <end position="19"/>
    </location>
</feature>
<gene>
    <name evidence="3" type="ORF">AWE51_01505</name>
</gene>
<name>A0A163C873_9FLAO</name>
<reference evidence="3 4" key="1">
    <citation type="submission" date="2016-01" db="EMBL/GenBank/DDBJ databases">
        <title>The draft genome sequence of Aquimarina sp. RZW4-3-2.</title>
        <authorList>
            <person name="Wang Y."/>
        </authorList>
    </citation>
    <scope>NUCLEOTIDE SEQUENCE [LARGE SCALE GENOMIC DNA]</scope>
    <source>
        <strain evidence="3 4">RZW4-3-2</strain>
    </source>
</reference>
<evidence type="ECO:0008006" key="5">
    <source>
        <dbReference type="Google" id="ProtNLM"/>
    </source>
</evidence>
<feature type="coiled-coil region" evidence="1">
    <location>
        <begin position="295"/>
        <end position="332"/>
    </location>
</feature>
<dbReference type="OrthoDB" id="769954at2"/>
<sequence>MKKTILTLISATLSFLGSAQITELPNGHVGIGTTAPSEKLDVRGIIKVGKANNQDNNSPGLTAVSNDDFLYDGEYINQYGFGFHGFQDGTTGFVNPMNSYISGHFGIDFFAASANRMRISRNGNIGIGTTDTDNGLLTLNGTNTNLLRLENDGLGNEATLRFRSKSNSGGMLHSDISLYTTANNQGYLGFKVPHNNTTNSGYDMIINHEGNIGIGTINPGSWKLAVNGKIRAKEIKVETGWSDFVFYDDYKLPSLLDVENHIKEKGHLKDIPSAKQVAKDGIFLGEMDSKLLQKIEELTLYTIQQEKKIKKLEEENKELKSLSNRLTEIEKILNSKK</sequence>
<feature type="chain" id="PRO_5007841948" description="Peptidase S74 domain-containing protein" evidence="2">
    <location>
        <begin position="20"/>
        <end position="337"/>
    </location>
</feature>
<dbReference type="EMBL" id="LQRT01000002">
    <property type="protein sequence ID" value="KZS42146.1"/>
    <property type="molecule type" value="Genomic_DNA"/>
</dbReference>
<keyword evidence="1" id="KW-0175">Coiled coil</keyword>
<dbReference type="STRING" id="1642818.AWE51_01505"/>
<organism evidence="3 4">
    <name type="scientific">Aquimarina aggregata</name>
    <dbReference type="NCBI Taxonomy" id="1642818"/>
    <lineage>
        <taxon>Bacteria</taxon>
        <taxon>Pseudomonadati</taxon>
        <taxon>Bacteroidota</taxon>
        <taxon>Flavobacteriia</taxon>
        <taxon>Flavobacteriales</taxon>
        <taxon>Flavobacteriaceae</taxon>
        <taxon>Aquimarina</taxon>
    </lineage>
</organism>
<dbReference type="AlphaFoldDB" id="A0A163C873"/>
<evidence type="ECO:0000256" key="1">
    <source>
        <dbReference type="SAM" id="Coils"/>
    </source>
</evidence>
<evidence type="ECO:0000313" key="3">
    <source>
        <dbReference type="EMBL" id="KZS42146.1"/>
    </source>
</evidence>
<dbReference type="RefSeq" id="WP_066309337.1">
    <property type="nucleotide sequence ID" value="NZ_LQRT01000002.1"/>
</dbReference>
<evidence type="ECO:0000313" key="4">
    <source>
        <dbReference type="Proteomes" id="UP000076715"/>
    </source>
</evidence>
<proteinExistence type="predicted"/>
<keyword evidence="2" id="KW-0732">Signal</keyword>